<accession>A0A443I2J3</accession>
<evidence type="ECO:0000256" key="5">
    <source>
        <dbReference type="SAM" id="Phobius"/>
    </source>
</evidence>
<dbReference type="EMBL" id="RCNU01000002">
    <property type="protein sequence ID" value="RWQ98283.1"/>
    <property type="molecule type" value="Genomic_DNA"/>
</dbReference>
<feature type="transmembrane region" description="Helical" evidence="5">
    <location>
        <begin position="163"/>
        <end position="186"/>
    </location>
</feature>
<keyword evidence="3 5" id="KW-1133">Transmembrane helix</keyword>
<protein>
    <submittedName>
        <fullName evidence="6">Putative RTA1 domain protein</fullName>
    </submittedName>
</protein>
<comment type="caution">
    <text evidence="6">The sequence shown here is derived from an EMBL/GenBank/DDBJ whole genome shotgun (WGS) entry which is preliminary data.</text>
</comment>
<comment type="subcellular location">
    <subcellularLocation>
        <location evidence="1">Membrane</location>
        <topology evidence="1">Multi-pass membrane protein</topology>
    </subcellularLocation>
</comment>
<dbReference type="STRING" id="264951.A0A443I2J3"/>
<dbReference type="GeneID" id="39601539"/>
<dbReference type="PANTHER" id="PTHR31465:SF17">
    <property type="entry name" value="DOMAIN PROTEIN, PUTATIVE (AFU_ORTHOLOGUE AFUA_5G09900)-RELATED"/>
    <property type="match status" value="1"/>
</dbReference>
<keyword evidence="4 5" id="KW-0472">Membrane</keyword>
<dbReference type="Proteomes" id="UP000283841">
    <property type="component" value="Unassembled WGS sequence"/>
</dbReference>
<proteinExistence type="predicted"/>
<evidence type="ECO:0000313" key="6">
    <source>
        <dbReference type="EMBL" id="RWQ98283.1"/>
    </source>
</evidence>
<gene>
    <name evidence="6" type="ORF">C8Q69DRAFT_496537</name>
</gene>
<feature type="transmembrane region" description="Helical" evidence="5">
    <location>
        <begin position="125"/>
        <end position="143"/>
    </location>
</feature>
<evidence type="ECO:0000256" key="1">
    <source>
        <dbReference type="ARBA" id="ARBA00004141"/>
    </source>
</evidence>
<sequence>MDFTFHPGVNGSKPWVEFYPYNPSLTAGYAFMAIFGITTIAHIILMFPYRAAYFIPLVIGGICETFGYYGRALSHNDRTGIGSWAQQQILILCAPPFVAATIYMVLGRIIRVLNAEHHSSIRTKWLTTIFVLNDIICFLTQIIGAGVQVTGDANLMDIGKKAVLAGLVFSLIIFLLFVWVAILFHMRLAKNPTLVVIQSPRLNWKRYMWALYASCAALAIRNLVRTIQFGANKTSAINTKEAYIYVFDAALMLVSMAVLAVWHPGMLIKKARKANEMEKRYGAMNQEGSNMQDVPLVSC</sequence>
<evidence type="ECO:0000313" key="7">
    <source>
        <dbReference type="Proteomes" id="UP000283841"/>
    </source>
</evidence>
<feature type="transmembrane region" description="Helical" evidence="5">
    <location>
        <begin position="89"/>
        <end position="113"/>
    </location>
</feature>
<feature type="transmembrane region" description="Helical" evidence="5">
    <location>
        <begin position="244"/>
        <end position="262"/>
    </location>
</feature>
<evidence type="ECO:0000256" key="4">
    <source>
        <dbReference type="ARBA" id="ARBA00023136"/>
    </source>
</evidence>
<evidence type="ECO:0000256" key="2">
    <source>
        <dbReference type="ARBA" id="ARBA00022692"/>
    </source>
</evidence>
<dbReference type="PANTHER" id="PTHR31465">
    <property type="entry name" value="PROTEIN RTA1-RELATED"/>
    <property type="match status" value="1"/>
</dbReference>
<dbReference type="InterPro" id="IPR007568">
    <property type="entry name" value="RTA1"/>
</dbReference>
<dbReference type="Pfam" id="PF04479">
    <property type="entry name" value="RTA1"/>
    <property type="match status" value="1"/>
</dbReference>
<feature type="transmembrane region" description="Helical" evidence="5">
    <location>
        <begin position="27"/>
        <end position="45"/>
    </location>
</feature>
<dbReference type="RefSeq" id="XP_028487928.1">
    <property type="nucleotide sequence ID" value="XM_028632262.1"/>
</dbReference>
<name>A0A443I2J3_BYSSP</name>
<keyword evidence="7" id="KW-1185">Reference proteome</keyword>
<evidence type="ECO:0000256" key="3">
    <source>
        <dbReference type="ARBA" id="ARBA00022989"/>
    </source>
</evidence>
<organism evidence="6 7">
    <name type="scientific">Byssochlamys spectabilis</name>
    <name type="common">Paecilomyces variotii</name>
    <dbReference type="NCBI Taxonomy" id="264951"/>
    <lineage>
        <taxon>Eukaryota</taxon>
        <taxon>Fungi</taxon>
        <taxon>Dikarya</taxon>
        <taxon>Ascomycota</taxon>
        <taxon>Pezizomycotina</taxon>
        <taxon>Eurotiomycetes</taxon>
        <taxon>Eurotiomycetidae</taxon>
        <taxon>Eurotiales</taxon>
        <taxon>Thermoascaceae</taxon>
        <taxon>Paecilomyces</taxon>
    </lineage>
</organism>
<dbReference type="AlphaFoldDB" id="A0A443I2J3"/>
<dbReference type="GO" id="GO:0016020">
    <property type="term" value="C:membrane"/>
    <property type="evidence" value="ECO:0007669"/>
    <property type="project" value="UniProtKB-SubCell"/>
</dbReference>
<reference evidence="6 7" key="1">
    <citation type="journal article" date="2018" name="Front. Microbiol.">
        <title>Genomic and genetic insights into a cosmopolitan fungus, Paecilomyces variotii (Eurotiales).</title>
        <authorList>
            <person name="Urquhart A.S."/>
            <person name="Mondo S.J."/>
            <person name="Makela M.R."/>
            <person name="Hane J.K."/>
            <person name="Wiebenga A."/>
            <person name="He G."/>
            <person name="Mihaltcheva S."/>
            <person name="Pangilinan J."/>
            <person name="Lipzen A."/>
            <person name="Barry K."/>
            <person name="de Vries R.P."/>
            <person name="Grigoriev I.V."/>
            <person name="Idnurm A."/>
        </authorList>
    </citation>
    <scope>NUCLEOTIDE SEQUENCE [LARGE SCALE GENOMIC DNA]</scope>
    <source>
        <strain evidence="6 7">CBS 101075</strain>
    </source>
</reference>
<dbReference type="VEuPathDB" id="FungiDB:C8Q69DRAFT_496537"/>
<feature type="transmembrane region" description="Helical" evidence="5">
    <location>
        <begin position="207"/>
        <end position="224"/>
    </location>
</feature>
<feature type="transmembrane region" description="Helical" evidence="5">
    <location>
        <begin position="52"/>
        <end position="69"/>
    </location>
</feature>
<keyword evidence="2 5" id="KW-0812">Transmembrane</keyword>